<evidence type="ECO:0008006" key="3">
    <source>
        <dbReference type="Google" id="ProtNLM"/>
    </source>
</evidence>
<accession>A0ABU1P3G5</accession>
<reference evidence="1 2" key="1">
    <citation type="submission" date="2023-07" db="EMBL/GenBank/DDBJ databases">
        <title>Sorghum-associated microbial communities from plants grown in Nebraska, USA.</title>
        <authorList>
            <person name="Schachtman D."/>
        </authorList>
    </citation>
    <scope>NUCLEOTIDE SEQUENCE [LARGE SCALE GENOMIC DNA]</scope>
    <source>
        <strain evidence="1 2">CC258</strain>
    </source>
</reference>
<sequence length="35" mass="3678">MRKIVAGLFMSLDGVIDSAENSPKKWGNGATVTAL</sequence>
<gene>
    <name evidence="1" type="ORF">J2736_005509</name>
</gene>
<dbReference type="Proteomes" id="UP001267290">
    <property type="component" value="Unassembled WGS sequence"/>
</dbReference>
<evidence type="ECO:0000313" key="2">
    <source>
        <dbReference type="Proteomes" id="UP001267290"/>
    </source>
</evidence>
<name>A0ABU1P3G5_9BACL</name>
<comment type="caution">
    <text evidence="1">The sequence shown here is derived from an EMBL/GenBank/DDBJ whole genome shotgun (WGS) entry which is preliminary data.</text>
</comment>
<proteinExistence type="predicted"/>
<protein>
    <recommendedName>
        <fullName evidence="3">Dihydrofolate reductase</fullName>
    </recommendedName>
</protein>
<evidence type="ECO:0000313" key="1">
    <source>
        <dbReference type="EMBL" id="MDR6554280.1"/>
    </source>
</evidence>
<organism evidence="1 2">
    <name type="scientific">Paenibacillus qinlingensis</name>
    <dbReference type="NCBI Taxonomy" id="1837343"/>
    <lineage>
        <taxon>Bacteria</taxon>
        <taxon>Bacillati</taxon>
        <taxon>Bacillota</taxon>
        <taxon>Bacilli</taxon>
        <taxon>Bacillales</taxon>
        <taxon>Paenibacillaceae</taxon>
        <taxon>Paenibacillus</taxon>
    </lineage>
</organism>
<dbReference type="EMBL" id="JAVDSB010000015">
    <property type="protein sequence ID" value="MDR6554280.1"/>
    <property type="molecule type" value="Genomic_DNA"/>
</dbReference>
<keyword evidence="2" id="KW-1185">Reference proteome</keyword>